<dbReference type="Proteomes" id="UP000570361">
    <property type="component" value="Unassembled WGS sequence"/>
</dbReference>
<keyword evidence="3" id="KW-1185">Reference proteome</keyword>
<feature type="compositionally biased region" description="Pro residues" evidence="1">
    <location>
        <begin position="58"/>
        <end position="77"/>
    </location>
</feature>
<evidence type="ECO:0000313" key="2">
    <source>
        <dbReference type="EMBL" id="MBB3113784.1"/>
    </source>
</evidence>
<organism evidence="2 3">
    <name type="scientific">Paenibacillus phyllosphaerae</name>
    <dbReference type="NCBI Taxonomy" id="274593"/>
    <lineage>
        <taxon>Bacteria</taxon>
        <taxon>Bacillati</taxon>
        <taxon>Bacillota</taxon>
        <taxon>Bacilli</taxon>
        <taxon>Bacillales</taxon>
        <taxon>Paenibacillaceae</taxon>
        <taxon>Paenibacillus</taxon>
    </lineage>
</organism>
<evidence type="ECO:0000256" key="1">
    <source>
        <dbReference type="SAM" id="MobiDB-lite"/>
    </source>
</evidence>
<dbReference type="RefSeq" id="WP_183603857.1">
    <property type="nucleotide sequence ID" value="NZ_JACHXK010000022.1"/>
</dbReference>
<sequence length="156" mass="15828">MSKRPKSSKSGKSNKARKPVSTRSLLPGINIPGINIPIGPGGIGPIGPGGISPIGPGTLPPIGPGGPGTIPPPPPFIPGGGPGGVPPFIPGGSAGPILQFVPGCVNKWTYITTNNGQSFFMYIQRSQPFGQTAGWVFPTMTFQTINSSSIVSAQCN</sequence>
<evidence type="ECO:0000313" key="3">
    <source>
        <dbReference type="Proteomes" id="UP000570361"/>
    </source>
</evidence>
<accession>A0A7W5B419</accession>
<reference evidence="2 3" key="1">
    <citation type="submission" date="2020-08" db="EMBL/GenBank/DDBJ databases">
        <title>Genomic Encyclopedia of Type Strains, Phase III (KMG-III): the genomes of soil and plant-associated and newly described type strains.</title>
        <authorList>
            <person name="Whitman W."/>
        </authorList>
    </citation>
    <scope>NUCLEOTIDE SEQUENCE [LARGE SCALE GENOMIC DNA]</scope>
    <source>
        <strain evidence="2 3">CECT 5862</strain>
    </source>
</reference>
<dbReference type="AlphaFoldDB" id="A0A7W5B419"/>
<gene>
    <name evidence="2" type="ORF">FHS18_005897</name>
</gene>
<feature type="region of interest" description="Disordered" evidence="1">
    <location>
        <begin position="1"/>
        <end position="26"/>
    </location>
</feature>
<protein>
    <submittedName>
        <fullName evidence="2">Uncharacterized protein</fullName>
    </submittedName>
</protein>
<comment type="caution">
    <text evidence="2">The sequence shown here is derived from an EMBL/GenBank/DDBJ whole genome shotgun (WGS) entry which is preliminary data.</text>
</comment>
<feature type="region of interest" description="Disordered" evidence="1">
    <location>
        <begin position="47"/>
        <end position="78"/>
    </location>
</feature>
<dbReference type="EMBL" id="JACHXK010000022">
    <property type="protein sequence ID" value="MBB3113784.1"/>
    <property type="molecule type" value="Genomic_DNA"/>
</dbReference>
<name>A0A7W5B419_9BACL</name>
<proteinExistence type="predicted"/>
<feature type="compositionally biased region" description="Basic residues" evidence="1">
    <location>
        <begin position="1"/>
        <end position="20"/>
    </location>
</feature>